<dbReference type="GO" id="GO:0005634">
    <property type="term" value="C:nucleus"/>
    <property type="evidence" value="ECO:0007669"/>
    <property type="project" value="UniProtKB-SubCell"/>
</dbReference>
<keyword evidence="2" id="KW-0539">Nucleus</keyword>
<dbReference type="InParanoid" id="A0A067MN41"/>
<dbReference type="InterPro" id="IPR000953">
    <property type="entry name" value="Chromo/chromo_shadow_dom"/>
</dbReference>
<feature type="compositionally biased region" description="Basic and acidic residues" evidence="3">
    <location>
        <begin position="16"/>
        <end position="25"/>
    </location>
</feature>
<organism evidence="5 6">
    <name type="scientific">Botryobasidium botryosum (strain FD-172 SS1)</name>
    <dbReference type="NCBI Taxonomy" id="930990"/>
    <lineage>
        <taxon>Eukaryota</taxon>
        <taxon>Fungi</taxon>
        <taxon>Dikarya</taxon>
        <taxon>Basidiomycota</taxon>
        <taxon>Agaricomycotina</taxon>
        <taxon>Agaricomycetes</taxon>
        <taxon>Cantharellales</taxon>
        <taxon>Botryobasidiaceae</taxon>
        <taxon>Botryobasidium</taxon>
    </lineage>
</organism>
<dbReference type="InterPro" id="IPR008251">
    <property type="entry name" value="Chromo_shadow_dom"/>
</dbReference>
<dbReference type="InterPro" id="IPR016197">
    <property type="entry name" value="Chromo-like_dom_sf"/>
</dbReference>
<dbReference type="FunCoup" id="A0A067MN41">
    <property type="interactions" value="10"/>
</dbReference>
<reference evidence="6" key="1">
    <citation type="journal article" date="2014" name="Proc. Natl. Acad. Sci. U.S.A.">
        <title>Extensive sampling of basidiomycete genomes demonstrates inadequacy of the white-rot/brown-rot paradigm for wood decay fungi.</title>
        <authorList>
            <person name="Riley R."/>
            <person name="Salamov A.A."/>
            <person name="Brown D.W."/>
            <person name="Nagy L.G."/>
            <person name="Floudas D."/>
            <person name="Held B.W."/>
            <person name="Levasseur A."/>
            <person name="Lombard V."/>
            <person name="Morin E."/>
            <person name="Otillar R."/>
            <person name="Lindquist E.A."/>
            <person name="Sun H."/>
            <person name="LaButti K.M."/>
            <person name="Schmutz J."/>
            <person name="Jabbour D."/>
            <person name="Luo H."/>
            <person name="Baker S.E."/>
            <person name="Pisabarro A.G."/>
            <person name="Walton J.D."/>
            <person name="Blanchette R.A."/>
            <person name="Henrissat B."/>
            <person name="Martin F."/>
            <person name="Cullen D."/>
            <person name="Hibbett D.S."/>
            <person name="Grigoriev I.V."/>
        </authorList>
    </citation>
    <scope>NUCLEOTIDE SEQUENCE [LARGE SCALE GENOMIC DNA]</scope>
    <source>
        <strain evidence="6">FD-172 SS1</strain>
    </source>
</reference>
<sequence length="285" mass="31800">MEVTKENSDAVQGASAKEKGDKMDVDGEDSDEEGDEEPVYEIEKIIDAKMGYYRKGHCAYYVSWVGYDETENSWVDENDANADELITAYWESMPRERIPKEVRKKRKSLAGPKSPVKARKPRSKAISVDSDAPSVTKRGRQSKANEPEASDADTAGPNRKKAKTNGKQATKKAADGKSKQRDESEFDDGAHNPELMLKYMDQPSWEDIIEVISTVEATSDDKLLVYFDTKKGERGVTEAKVLRRRAPDMLFDFYESNLRWRPKGGEDAANSGDDAPAEAASVTEV</sequence>
<feature type="region of interest" description="Disordered" evidence="3">
    <location>
        <begin position="92"/>
        <end position="194"/>
    </location>
</feature>
<comment type="subcellular location">
    <subcellularLocation>
        <location evidence="1">Nucleus</location>
    </subcellularLocation>
</comment>
<dbReference type="Gene3D" id="2.40.50.40">
    <property type="match status" value="2"/>
</dbReference>
<dbReference type="STRING" id="930990.A0A067MN41"/>
<dbReference type="EMBL" id="KL198046">
    <property type="protein sequence ID" value="KDQ12991.1"/>
    <property type="molecule type" value="Genomic_DNA"/>
</dbReference>
<dbReference type="InterPro" id="IPR023780">
    <property type="entry name" value="Chromo_domain"/>
</dbReference>
<feature type="compositionally biased region" description="Basic and acidic residues" evidence="3">
    <location>
        <begin position="172"/>
        <end position="191"/>
    </location>
</feature>
<dbReference type="SUPFAM" id="SSF54160">
    <property type="entry name" value="Chromo domain-like"/>
    <property type="match status" value="2"/>
</dbReference>
<evidence type="ECO:0000256" key="2">
    <source>
        <dbReference type="ARBA" id="ARBA00023242"/>
    </source>
</evidence>
<gene>
    <name evidence="5" type="ORF">BOTBODRAFT_112034</name>
</gene>
<feature type="region of interest" description="Disordered" evidence="3">
    <location>
        <begin position="262"/>
        <end position="285"/>
    </location>
</feature>
<dbReference type="Proteomes" id="UP000027195">
    <property type="component" value="Unassembled WGS sequence"/>
</dbReference>
<dbReference type="InterPro" id="IPR051219">
    <property type="entry name" value="Heterochromatin_chromo-domain"/>
</dbReference>
<evidence type="ECO:0000259" key="4">
    <source>
        <dbReference type="PROSITE" id="PS50013"/>
    </source>
</evidence>
<accession>A0A067MN41</accession>
<evidence type="ECO:0000256" key="3">
    <source>
        <dbReference type="SAM" id="MobiDB-lite"/>
    </source>
</evidence>
<evidence type="ECO:0000256" key="1">
    <source>
        <dbReference type="ARBA" id="ARBA00004123"/>
    </source>
</evidence>
<dbReference type="PROSITE" id="PS50013">
    <property type="entry name" value="CHROMO_2"/>
    <property type="match status" value="1"/>
</dbReference>
<dbReference type="Pfam" id="PF01393">
    <property type="entry name" value="Chromo_shadow"/>
    <property type="match status" value="1"/>
</dbReference>
<dbReference type="PANTHER" id="PTHR22812">
    <property type="entry name" value="CHROMOBOX PROTEIN"/>
    <property type="match status" value="1"/>
</dbReference>
<dbReference type="SMART" id="SM00298">
    <property type="entry name" value="CHROMO"/>
    <property type="match status" value="1"/>
</dbReference>
<evidence type="ECO:0000313" key="5">
    <source>
        <dbReference type="EMBL" id="KDQ12991.1"/>
    </source>
</evidence>
<dbReference type="HOGENOM" id="CLU_045874_5_0_1"/>
<feature type="region of interest" description="Disordered" evidence="3">
    <location>
        <begin position="1"/>
        <end position="40"/>
    </location>
</feature>
<protein>
    <recommendedName>
        <fullName evidence="4">Chromo domain-containing protein</fullName>
    </recommendedName>
</protein>
<dbReference type="OrthoDB" id="433924at2759"/>
<dbReference type="AlphaFoldDB" id="A0A067MN41"/>
<dbReference type="GO" id="GO:0006338">
    <property type="term" value="P:chromatin remodeling"/>
    <property type="evidence" value="ECO:0007669"/>
    <property type="project" value="UniProtKB-ARBA"/>
</dbReference>
<feature type="compositionally biased region" description="Acidic residues" evidence="3">
    <location>
        <begin position="26"/>
        <end position="40"/>
    </location>
</feature>
<proteinExistence type="predicted"/>
<feature type="domain" description="Chromo" evidence="4">
    <location>
        <begin position="40"/>
        <end position="101"/>
    </location>
</feature>
<keyword evidence="6" id="KW-1185">Reference proteome</keyword>
<name>A0A067MN41_BOTB1</name>
<evidence type="ECO:0000313" key="6">
    <source>
        <dbReference type="Proteomes" id="UP000027195"/>
    </source>
</evidence>
<dbReference type="Pfam" id="PF00385">
    <property type="entry name" value="Chromo"/>
    <property type="match status" value="1"/>
</dbReference>